<evidence type="ECO:0000313" key="5">
    <source>
        <dbReference type="Proteomes" id="UP000220635"/>
    </source>
</evidence>
<comment type="caution">
    <text evidence="4">The sequence shown here is derived from an EMBL/GenBank/DDBJ whole genome shotgun (WGS) entry which is preliminary data.</text>
</comment>
<organism evidence="4 5">
    <name type="scientific">Bacillus cereus</name>
    <dbReference type="NCBI Taxonomy" id="1396"/>
    <lineage>
        <taxon>Bacteria</taxon>
        <taxon>Bacillati</taxon>
        <taxon>Bacillota</taxon>
        <taxon>Bacilli</taxon>
        <taxon>Bacillales</taxon>
        <taxon>Bacillaceae</taxon>
        <taxon>Bacillus</taxon>
        <taxon>Bacillus cereus group</taxon>
    </lineage>
</organism>
<feature type="region of interest" description="Disordered" evidence="1">
    <location>
        <begin position="116"/>
        <end position="135"/>
    </location>
</feature>
<name>A0A2A8Q0J7_BACCE</name>
<feature type="region of interest" description="Disordered" evidence="1">
    <location>
        <begin position="376"/>
        <end position="398"/>
    </location>
</feature>
<proteinExistence type="predicted"/>
<dbReference type="EMBL" id="NTWE01000012">
    <property type="protein sequence ID" value="PEW04885.1"/>
    <property type="molecule type" value="Genomic_DNA"/>
</dbReference>
<evidence type="ECO:0000256" key="1">
    <source>
        <dbReference type="SAM" id="MobiDB-lite"/>
    </source>
</evidence>
<protein>
    <submittedName>
        <fullName evidence="4">Transcriptional regulator</fullName>
    </submittedName>
</protein>
<evidence type="ECO:0000313" key="4">
    <source>
        <dbReference type="EMBL" id="PEW04885.1"/>
    </source>
</evidence>
<feature type="domain" description="Peptidase M56" evidence="3">
    <location>
        <begin position="17"/>
        <end position="341"/>
    </location>
</feature>
<evidence type="ECO:0000256" key="2">
    <source>
        <dbReference type="SAM" id="Phobius"/>
    </source>
</evidence>
<dbReference type="AlphaFoldDB" id="A0A2A8Q0J7"/>
<dbReference type="PANTHER" id="PTHR34978:SF3">
    <property type="entry name" value="SLR0241 PROTEIN"/>
    <property type="match status" value="1"/>
</dbReference>
<dbReference type="CDD" id="cd07341">
    <property type="entry name" value="M56_BlaR1_MecR1_like"/>
    <property type="match status" value="1"/>
</dbReference>
<keyword evidence="2" id="KW-0812">Transmembrane</keyword>
<feature type="transmembrane region" description="Helical" evidence="2">
    <location>
        <begin position="142"/>
        <end position="166"/>
    </location>
</feature>
<evidence type="ECO:0000259" key="3">
    <source>
        <dbReference type="Pfam" id="PF05569"/>
    </source>
</evidence>
<feature type="compositionally biased region" description="Polar residues" evidence="1">
    <location>
        <begin position="380"/>
        <end position="394"/>
    </location>
</feature>
<sequence length="666" mass="77195">MIDMFVNVYLPRFFDWVIETSIMASILVCLILCVKSLLRNKLTPRWQYMLWMILIVRLLLPWSPDSSYSIYSILLYSNGTPVIFHQDPVTVSPTKERMQGSVDISDTKVITSEDYYASSSTQKDEESKKQTHNNEKQDDETFSFYTILLYIWLAGIIILSFTTIIMNRRLLLYLKKQPVITDQRVVRIFENCKKSMSVQQDTPLLLAGKISSPTVFGFIRPKVLLSNVHLKILDEQQLRYIFYHELAHIKRRDVGVNWLMHGLLILNWFNPILWYAYSCMREDQELACDAFALTYIDSEEQLAYGHTIISLLEHHSGYYQVPSLANLSRNKRTLKRRILMIKKFQKNSYRWSAIGMMAIITVATLSLVNANAEETHPNSKDSLLANSEDTPTSVSKEDKASNSISMIIEKLYGAPEQVEQDFGNLKDEYDPVFKNLVGEYDTVYEEFTVAQKYLTKEEFELFVQLKQVELSMAKKAVIQEGDKKRYDYYNLWSTEDKKRVDELVNETNSLYKKIYKHFTFTIEEAEKLVDFPIKKPDYIPEGYHSVNEQVDSSITIGKPKPVVRTEYVDENDGQIIIEQSEVLGAKEDPWNRKGFHMFEEYELQFVQDMEMIGGNQVTFGKSSDSNITGMKMIVPAKDGKSAYQIVITVSTLNKTELEKVMLSMLK</sequence>
<dbReference type="PANTHER" id="PTHR34978">
    <property type="entry name" value="POSSIBLE SENSOR-TRANSDUCER PROTEIN BLAR"/>
    <property type="match status" value="1"/>
</dbReference>
<dbReference type="Proteomes" id="UP000220635">
    <property type="component" value="Unassembled WGS sequence"/>
</dbReference>
<dbReference type="Pfam" id="PF05569">
    <property type="entry name" value="Peptidase_M56"/>
    <property type="match status" value="1"/>
</dbReference>
<accession>A0A2A8Q0J7</accession>
<dbReference type="OrthoDB" id="9762883at2"/>
<dbReference type="InterPro" id="IPR052173">
    <property type="entry name" value="Beta-lactam_resp_regulator"/>
</dbReference>
<keyword evidence="2" id="KW-1133">Transmembrane helix</keyword>
<dbReference type="RefSeq" id="WP_097807631.1">
    <property type="nucleotide sequence ID" value="NZ_NTWE01000012.1"/>
</dbReference>
<gene>
    <name evidence="4" type="ORF">CN425_04680</name>
</gene>
<keyword evidence="2" id="KW-0472">Membrane</keyword>
<dbReference type="InterPro" id="IPR008756">
    <property type="entry name" value="Peptidase_M56"/>
</dbReference>
<feature type="compositionally biased region" description="Basic and acidic residues" evidence="1">
    <location>
        <begin position="122"/>
        <end position="135"/>
    </location>
</feature>
<reference evidence="4 5" key="1">
    <citation type="submission" date="2017-09" db="EMBL/GenBank/DDBJ databases">
        <title>Large-scale bioinformatics analysis of Bacillus genomes uncovers conserved roles of natural products in bacterial physiology.</title>
        <authorList>
            <consortium name="Agbiome Team Llc"/>
            <person name="Bleich R.M."/>
            <person name="Grubbs K.J."/>
            <person name="Santa Maria K.C."/>
            <person name="Allen S.E."/>
            <person name="Farag S."/>
            <person name="Shank E.A."/>
            <person name="Bowers A."/>
        </authorList>
    </citation>
    <scope>NUCLEOTIDE SEQUENCE [LARGE SCALE GENOMIC DNA]</scope>
    <source>
        <strain evidence="4 5">AFS010695</strain>
    </source>
</reference>
<feature type="transmembrane region" description="Helical" evidence="2">
    <location>
        <begin position="13"/>
        <end position="34"/>
    </location>
</feature>